<dbReference type="Gene3D" id="3.20.20.120">
    <property type="entry name" value="Enolase-like C-terminal domain"/>
    <property type="match status" value="1"/>
</dbReference>
<dbReference type="NCBIfam" id="NF042940">
    <property type="entry name" value="racemase_DgcA"/>
    <property type="match status" value="1"/>
</dbReference>
<protein>
    <recommendedName>
        <fullName evidence="5">Dipeptide epimerase</fullName>
        <ecNumber evidence="5">5.1.1.-</ecNumber>
    </recommendedName>
</protein>
<comment type="cofactor">
    <cofactor evidence="5">
        <name>Mg(2+)</name>
        <dbReference type="ChEBI" id="CHEBI:18420"/>
    </cofactor>
    <text evidence="5">Binds 1 Mg(2+) ion per subunit.</text>
</comment>
<dbReference type="SFLD" id="SFLDF00010">
    <property type="entry name" value="dipeptide_epimerase"/>
    <property type="match status" value="1"/>
</dbReference>
<dbReference type="InterPro" id="IPR029017">
    <property type="entry name" value="Enolase-like_N"/>
</dbReference>
<comment type="similarity">
    <text evidence="1 5">Belongs to the mandelate racemase/muconate lactonizing enzyme family.</text>
</comment>
<evidence type="ECO:0000256" key="2">
    <source>
        <dbReference type="ARBA" id="ARBA00022723"/>
    </source>
</evidence>
<dbReference type="InterPro" id="IPR034603">
    <property type="entry name" value="Dipeptide_epimerase"/>
</dbReference>
<dbReference type="SUPFAM" id="SSF51604">
    <property type="entry name" value="Enolase C-terminal domain-like"/>
    <property type="match status" value="1"/>
</dbReference>
<reference evidence="8 9" key="2">
    <citation type="journal article" date="2021" name="Int. J. Syst. Evol. Microbiol.">
        <title>Roseibium litorale sp. nov., isolated from a tidal flat sediment and proposal for the reclassification of Labrenzia polysiphoniae as Roseibium polysiphoniae comb. nov.</title>
        <authorList>
            <person name="Liu Y."/>
            <person name="Pei T."/>
            <person name="Du J."/>
            <person name="Chao M."/>
            <person name="Deng M.R."/>
            <person name="Zhu H."/>
        </authorList>
    </citation>
    <scope>NUCLEOTIDE SEQUENCE [LARGE SCALE GENOMIC DNA]</scope>
    <source>
        <strain evidence="8 9">4C16A</strain>
    </source>
</reference>
<dbReference type="InterPro" id="IPR034593">
    <property type="entry name" value="DgoD-like"/>
</dbReference>
<dbReference type="Pfam" id="PF13378">
    <property type="entry name" value="MR_MLE_C"/>
    <property type="match status" value="1"/>
</dbReference>
<keyword evidence="3 5" id="KW-0460">Magnesium</keyword>
<dbReference type="Proteomes" id="UP000632063">
    <property type="component" value="Unassembled WGS sequence"/>
</dbReference>
<dbReference type="InterPro" id="IPR036849">
    <property type="entry name" value="Enolase-like_C_sf"/>
</dbReference>
<organism evidence="8 9">
    <name type="scientific">Roseibium litorale</name>
    <dbReference type="NCBI Taxonomy" id="2803841"/>
    <lineage>
        <taxon>Bacteria</taxon>
        <taxon>Pseudomonadati</taxon>
        <taxon>Pseudomonadota</taxon>
        <taxon>Alphaproteobacteria</taxon>
        <taxon>Hyphomicrobiales</taxon>
        <taxon>Stappiaceae</taxon>
        <taxon>Roseibium</taxon>
    </lineage>
</organism>
<accession>A0ABR9CHZ7</accession>
<keyword evidence="6" id="KW-1133">Transmembrane helix</keyword>
<keyword evidence="2 5" id="KW-0479">Metal-binding</keyword>
<dbReference type="InterPro" id="IPR013341">
    <property type="entry name" value="Mandelate_racemase_N_dom"/>
</dbReference>
<dbReference type="InterPro" id="IPR013342">
    <property type="entry name" value="Mandelate_racemase_C"/>
</dbReference>
<dbReference type="Gene3D" id="3.30.390.10">
    <property type="entry name" value="Enolase-like, N-terminal domain"/>
    <property type="match status" value="1"/>
</dbReference>
<keyword evidence="6" id="KW-0472">Membrane</keyword>
<feature type="domain" description="Mandelate racemase/muconate lactonizing enzyme C-terminal" evidence="7">
    <location>
        <begin position="132"/>
        <end position="223"/>
    </location>
</feature>
<dbReference type="EC" id="5.1.1.-" evidence="5"/>
<evidence type="ECO:0000313" key="9">
    <source>
        <dbReference type="Proteomes" id="UP000632063"/>
    </source>
</evidence>
<keyword evidence="6" id="KW-0812">Transmembrane</keyword>
<dbReference type="EMBL" id="JACYXI010000001">
    <property type="protein sequence ID" value="MBD8890453.1"/>
    <property type="molecule type" value="Genomic_DNA"/>
</dbReference>
<dbReference type="PANTHER" id="PTHR48080:SF3">
    <property type="entry name" value="ENOLASE SUPERFAMILY MEMBER DDB_G0284701"/>
    <property type="match status" value="1"/>
</dbReference>
<evidence type="ECO:0000313" key="8">
    <source>
        <dbReference type="EMBL" id="MBD8890453.1"/>
    </source>
</evidence>
<dbReference type="InterPro" id="IPR029065">
    <property type="entry name" value="Enolase_C-like"/>
</dbReference>
<dbReference type="CDD" id="cd03319">
    <property type="entry name" value="L-Ala-DL-Glu_epimerase"/>
    <property type="match status" value="1"/>
</dbReference>
<comment type="caution">
    <text evidence="8">The sequence shown here is derived from an EMBL/GenBank/DDBJ whole genome shotgun (WGS) entry which is preliminary data.</text>
</comment>
<feature type="transmembrane region" description="Helical" evidence="6">
    <location>
        <begin position="271"/>
        <end position="293"/>
    </location>
</feature>
<sequence>MTRTLAIETEAFEIAGGGFAISRGRRTHAHVLLVTLTDGSFAGRGECVPYARYGESLESVEAQIRAVAADLEKGASRADIQTLIPAGAARNAVDCALWDLEAKMLGKSASELAGLPALKPVTTAYTLSVDTPGKMAEAAAKAAARPLLKVKLTGAGDDERIAAVREHAPSSTLIVDANEAWDEACFETNMAACLKAGVALIEQPLPAGKDGLLADMDRPVTVCADESLHTSADLKSLRDRYDAVNIKLDKAGGLTEALLMARAARDLEFKVMIGCMLGTSLAMAPAVLIAQMADFVDLDGPLLLARDRQPGLTFEGSSLFPPEPALWG</sequence>
<evidence type="ECO:0000256" key="1">
    <source>
        <dbReference type="ARBA" id="ARBA00008031"/>
    </source>
</evidence>
<dbReference type="SFLD" id="SFLDG00180">
    <property type="entry name" value="muconate_cycloisomerase"/>
    <property type="match status" value="1"/>
</dbReference>
<gene>
    <name evidence="8" type="ORF">IG616_02760</name>
</gene>
<proteinExistence type="inferred from homology"/>
<dbReference type="SFLD" id="SFLDS00001">
    <property type="entry name" value="Enolase"/>
    <property type="match status" value="1"/>
</dbReference>
<keyword evidence="9" id="KW-1185">Reference proteome</keyword>
<dbReference type="PANTHER" id="PTHR48080">
    <property type="entry name" value="D-GALACTONATE DEHYDRATASE-RELATED"/>
    <property type="match status" value="1"/>
</dbReference>
<keyword evidence="4 5" id="KW-0413">Isomerase</keyword>
<evidence type="ECO:0000256" key="3">
    <source>
        <dbReference type="ARBA" id="ARBA00022842"/>
    </source>
</evidence>
<dbReference type="Pfam" id="PF02746">
    <property type="entry name" value="MR_MLE_N"/>
    <property type="match status" value="1"/>
</dbReference>
<reference evidence="9" key="1">
    <citation type="submission" date="2020-09" db="EMBL/GenBank/DDBJ databases">
        <title>The genome sequence of strain Labrenzia suaedae 4C16A.</title>
        <authorList>
            <person name="Liu Y."/>
        </authorList>
    </citation>
    <scope>NUCLEOTIDE SEQUENCE [LARGE SCALE GENOMIC DNA]</scope>
    <source>
        <strain evidence="9">4C16A</strain>
    </source>
</reference>
<evidence type="ECO:0000256" key="5">
    <source>
        <dbReference type="RuleBase" id="RU366006"/>
    </source>
</evidence>
<evidence type="ECO:0000256" key="4">
    <source>
        <dbReference type="ARBA" id="ARBA00023235"/>
    </source>
</evidence>
<evidence type="ECO:0000256" key="6">
    <source>
        <dbReference type="SAM" id="Phobius"/>
    </source>
</evidence>
<dbReference type="SMART" id="SM00922">
    <property type="entry name" value="MR_MLE"/>
    <property type="match status" value="1"/>
</dbReference>
<dbReference type="SUPFAM" id="SSF54826">
    <property type="entry name" value="Enolase N-terminal domain-like"/>
    <property type="match status" value="1"/>
</dbReference>
<name>A0ABR9CHZ7_9HYPH</name>
<evidence type="ECO:0000259" key="7">
    <source>
        <dbReference type="SMART" id="SM00922"/>
    </source>
</evidence>
<dbReference type="RefSeq" id="WP_192146145.1">
    <property type="nucleotide sequence ID" value="NZ_JACYXI010000001.1"/>
</dbReference>